<feature type="region of interest" description="Disordered" evidence="1">
    <location>
        <begin position="210"/>
        <end position="229"/>
    </location>
</feature>
<protein>
    <recommendedName>
        <fullName evidence="2">Phage protein Gp138 N-terminal domain-containing protein</fullName>
    </recommendedName>
</protein>
<dbReference type="Gene3D" id="2.40.50.230">
    <property type="entry name" value="Gp5 N-terminal domain"/>
    <property type="match status" value="1"/>
</dbReference>
<keyword evidence="4" id="KW-1185">Reference proteome</keyword>
<sequence length="229" mass="23945">MIDITELRRLIATELSEVHTTLPGVIVSYDGRTAVVRPALPKQLASGQVLDAPQIVQVPVCWPVGDVGGEVALISVPLKPGDPVKLSFSERALENWLSGSDGPPDDPRQFDLSDAFATPVVRPGSAVADTVNVSVQYGACSLKLSPAGDATLVGPGTFTVDMVTVFKQEVTMEKLLTYMQGLAGAGGAGRTTITGDIDHTGGTIRSTSIVQDGHRHTDSIGGKTSTPEQ</sequence>
<gene>
    <name evidence="3" type="ORF">NDR89_20295</name>
</gene>
<reference evidence="3" key="1">
    <citation type="submission" date="2022-06" db="EMBL/GenBank/DDBJ databases">
        <title>Complete genome sequence and characterization of Cupriavidus gilardii QJ1 isolated from contaminating cells.</title>
        <authorList>
            <person name="Qi J."/>
        </authorList>
    </citation>
    <scope>NUCLEOTIDE SEQUENCE</scope>
    <source>
        <strain evidence="3">QJ1</strain>
    </source>
</reference>
<proteinExistence type="predicted"/>
<feature type="domain" description="Phage protein Gp138 N-terminal" evidence="2">
    <location>
        <begin position="22"/>
        <end position="119"/>
    </location>
</feature>
<dbReference type="InterPro" id="IPR041599">
    <property type="entry name" value="Gp138_N"/>
</dbReference>
<organism evidence="3 4">
    <name type="scientific">Cupriavidus gilardii</name>
    <dbReference type="NCBI Taxonomy" id="82541"/>
    <lineage>
        <taxon>Bacteria</taxon>
        <taxon>Pseudomonadati</taxon>
        <taxon>Pseudomonadota</taxon>
        <taxon>Betaproteobacteria</taxon>
        <taxon>Burkholderiales</taxon>
        <taxon>Burkholderiaceae</taxon>
        <taxon>Cupriavidus</taxon>
    </lineage>
</organism>
<evidence type="ECO:0000313" key="3">
    <source>
        <dbReference type="EMBL" id="USE78979.1"/>
    </source>
</evidence>
<evidence type="ECO:0000256" key="1">
    <source>
        <dbReference type="SAM" id="MobiDB-lite"/>
    </source>
</evidence>
<dbReference type="RefSeq" id="WP_252252702.1">
    <property type="nucleotide sequence ID" value="NZ_CP098736.1"/>
</dbReference>
<dbReference type="InterPro" id="IPR037026">
    <property type="entry name" value="Vgr_OB-fold_dom_sf"/>
</dbReference>
<dbReference type="EMBL" id="CP098736">
    <property type="protein sequence ID" value="USE78979.1"/>
    <property type="molecule type" value="Genomic_DNA"/>
</dbReference>
<evidence type="ECO:0000313" key="4">
    <source>
        <dbReference type="Proteomes" id="UP001056648"/>
    </source>
</evidence>
<dbReference type="Pfam" id="PF18352">
    <property type="entry name" value="Gp138_N"/>
    <property type="match status" value="1"/>
</dbReference>
<dbReference type="Proteomes" id="UP001056648">
    <property type="component" value="Chromosome 2"/>
</dbReference>
<name>A0ABY4VP60_9BURK</name>
<accession>A0ABY4VP60</accession>
<evidence type="ECO:0000259" key="2">
    <source>
        <dbReference type="Pfam" id="PF18352"/>
    </source>
</evidence>